<dbReference type="InterPro" id="IPR002792">
    <property type="entry name" value="TRAM_dom"/>
</dbReference>
<dbReference type="InterPro" id="IPR038135">
    <property type="entry name" value="Methylthiotransferase_N_sf"/>
</dbReference>
<keyword evidence="7 8" id="KW-0411">Iron-sulfur</keyword>
<dbReference type="GO" id="GO:0051539">
    <property type="term" value="F:4 iron, 4 sulfur cluster binding"/>
    <property type="evidence" value="ECO:0007669"/>
    <property type="project" value="UniProtKB-UniRule"/>
</dbReference>
<evidence type="ECO:0000313" key="13">
    <source>
        <dbReference type="Proteomes" id="UP000748108"/>
    </source>
</evidence>
<comment type="subcellular location">
    <subcellularLocation>
        <location evidence="8">Cytoplasm</location>
    </subcellularLocation>
</comment>
<evidence type="ECO:0000256" key="3">
    <source>
        <dbReference type="ARBA" id="ARBA00022679"/>
    </source>
</evidence>
<keyword evidence="1 8" id="KW-0004">4Fe-4S</keyword>
<dbReference type="PROSITE" id="PS01278">
    <property type="entry name" value="MTTASE_RADICAL"/>
    <property type="match status" value="1"/>
</dbReference>
<dbReference type="SUPFAM" id="SSF102114">
    <property type="entry name" value="Radical SAM enzymes"/>
    <property type="match status" value="1"/>
</dbReference>
<keyword evidence="6 8" id="KW-0408">Iron</keyword>
<keyword evidence="3 8" id="KW-0808">Transferase</keyword>
<dbReference type="EC" id="2.8.4.4" evidence="8"/>
<dbReference type="PANTHER" id="PTHR43837:SF1">
    <property type="entry name" value="RIBOSOMAL PROTEIN US12 METHYLTHIOTRANSFERASE RIMO"/>
    <property type="match status" value="1"/>
</dbReference>
<dbReference type="GO" id="GO:0035600">
    <property type="term" value="P:tRNA methylthiolation"/>
    <property type="evidence" value="ECO:0007669"/>
    <property type="project" value="UniProtKB-ARBA"/>
</dbReference>
<dbReference type="InterPro" id="IPR007197">
    <property type="entry name" value="rSAM"/>
</dbReference>
<dbReference type="InterPro" id="IPR005839">
    <property type="entry name" value="Methylthiotransferase"/>
</dbReference>
<comment type="catalytic activity">
    <reaction evidence="8">
        <text>L-aspartate(89)-[ribosomal protein uS12]-hydrogen + (sulfur carrier)-SH + AH2 + 2 S-adenosyl-L-methionine = 3-methylsulfanyl-L-aspartate(89)-[ribosomal protein uS12]-hydrogen + (sulfur carrier)-H + 5'-deoxyadenosine + L-methionine + A + S-adenosyl-L-homocysteine + 2 H(+)</text>
        <dbReference type="Rhea" id="RHEA:37087"/>
        <dbReference type="Rhea" id="RHEA-COMP:10460"/>
        <dbReference type="Rhea" id="RHEA-COMP:10461"/>
        <dbReference type="Rhea" id="RHEA-COMP:14737"/>
        <dbReference type="Rhea" id="RHEA-COMP:14739"/>
        <dbReference type="ChEBI" id="CHEBI:13193"/>
        <dbReference type="ChEBI" id="CHEBI:15378"/>
        <dbReference type="ChEBI" id="CHEBI:17319"/>
        <dbReference type="ChEBI" id="CHEBI:17499"/>
        <dbReference type="ChEBI" id="CHEBI:29917"/>
        <dbReference type="ChEBI" id="CHEBI:29961"/>
        <dbReference type="ChEBI" id="CHEBI:57844"/>
        <dbReference type="ChEBI" id="CHEBI:57856"/>
        <dbReference type="ChEBI" id="CHEBI:59789"/>
        <dbReference type="ChEBI" id="CHEBI:64428"/>
        <dbReference type="ChEBI" id="CHEBI:73599"/>
        <dbReference type="EC" id="2.8.4.4"/>
    </reaction>
</comment>
<dbReference type="GO" id="GO:0140101">
    <property type="term" value="F:catalytic activity, acting on a tRNA"/>
    <property type="evidence" value="ECO:0007669"/>
    <property type="project" value="UniProtKB-ARBA"/>
</dbReference>
<feature type="binding site" evidence="8">
    <location>
        <position position="12"/>
    </location>
    <ligand>
        <name>[4Fe-4S] cluster</name>
        <dbReference type="ChEBI" id="CHEBI:49883"/>
        <label>1</label>
    </ligand>
</feature>
<dbReference type="GO" id="GO:0005829">
    <property type="term" value="C:cytosol"/>
    <property type="evidence" value="ECO:0007669"/>
    <property type="project" value="TreeGrafter"/>
</dbReference>
<feature type="domain" description="Radical SAM core" evidence="11">
    <location>
        <begin position="139"/>
        <end position="369"/>
    </location>
</feature>
<dbReference type="SFLD" id="SFLDF00274">
    <property type="entry name" value="ribosomal_protein_S12_methylth"/>
    <property type="match status" value="1"/>
</dbReference>
<dbReference type="InterPro" id="IPR058240">
    <property type="entry name" value="rSAM_sf"/>
</dbReference>
<dbReference type="PROSITE" id="PS51449">
    <property type="entry name" value="MTTASE_N"/>
    <property type="match status" value="1"/>
</dbReference>
<evidence type="ECO:0000256" key="1">
    <source>
        <dbReference type="ARBA" id="ARBA00022485"/>
    </source>
</evidence>
<dbReference type="FunFam" id="3.80.30.20:FF:000001">
    <property type="entry name" value="tRNA-2-methylthio-N(6)-dimethylallyladenosine synthase 2"/>
    <property type="match status" value="1"/>
</dbReference>
<dbReference type="SFLD" id="SFLDG01082">
    <property type="entry name" value="B12-binding_domain_containing"/>
    <property type="match status" value="1"/>
</dbReference>
<feature type="domain" description="MTTase N-terminal" evidence="10">
    <location>
        <begin position="3"/>
        <end position="118"/>
    </location>
</feature>
<dbReference type="HAMAP" id="MF_01865">
    <property type="entry name" value="MTTase_RimO"/>
    <property type="match status" value="1"/>
</dbReference>
<dbReference type="SFLD" id="SFLDS00029">
    <property type="entry name" value="Radical_SAM"/>
    <property type="match status" value="1"/>
</dbReference>
<dbReference type="GO" id="GO:0005840">
    <property type="term" value="C:ribosome"/>
    <property type="evidence" value="ECO:0007669"/>
    <property type="project" value="UniProtKB-KW"/>
</dbReference>
<dbReference type="SFLD" id="SFLDG01061">
    <property type="entry name" value="methylthiotransferase"/>
    <property type="match status" value="1"/>
</dbReference>
<name>A0A947CY88_HYDSH</name>
<reference evidence="12" key="1">
    <citation type="journal article" date="2021" name="Microbiology">
        <title>Metagenomic Analysis of the Microbial Community in the Underground Coal Fire Area (Kemerovo Region, Russia) Revealed Predominance of Thermophilic Members of the Phyla Deinococcus-thermus, Aquificae, and Firmicutes.</title>
        <authorList>
            <person name="Kadnikov V."/>
            <person name="Mardanov A.V."/>
            <person name="Beletsky A.V."/>
            <person name="Karnachuk O.V."/>
            <person name="Ravin N.V."/>
        </authorList>
    </citation>
    <scope>NUCLEOTIDE SEQUENCE</scope>
    <source>
        <strain evidence="12">RBS10-49</strain>
    </source>
</reference>
<dbReference type="NCBIfam" id="TIGR00089">
    <property type="entry name" value="MiaB/RimO family radical SAM methylthiotransferase"/>
    <property type="match status" value="1"/>
</dbReference>
<keyword evidence="4 8" id="KW-0949">S-adenosyl-L-methionine</keyword>
<dbReference type="Gene3D" id="2.40.50.140">
    <property type="entry name" value="Nucleic acid-binding proteins"/>
    <property type="match status" value="1"/>
</dbReference>
<dbReference type="GO" id="GO:0103039">
    <property type="term" value="F:protein methylthiotransferase activity"/>
    <property type="evidence" value="ECO:0007669"/>
    <property type="project" value="UniProtKB-EC"/>
</dbReference>
<dbReference type="Gene3D" id="3.80.30.20">
    <property type="entry name" value="tm_1862 like domain"/>
    <property type="match status" value="1"/>
</dbReference>
<dbReference type="AlphaFoldDB" id="A0A947CY88"/>
<feature type="binding site" evidence="8">
    <location>
        <position position="81"/>
    </location>
    <ligand>
        <name>[4Fe-4S] cluster</name>
        <dbReference type="ChEBI" id="CHEBI:49883"/>
        <label>1</label>
    </ligand>
</feature>
<dbReference type="GO" id="GO:0046872">
    <property type="term" value="F:metal ion binding"/>
    <property type="evidence" value="ECO:0007669"/>
    <property type="project" value="UniProtKB-KW"/>
</dbReference>
<evidence type="ECO:0000256" key="8">
    <source>
        <dbReference type="HAMAP-Rule" id="MF_01865"/>
    </source>
</evidence>
<feature type="binding site" evidence="8">
    <location>
        <position position="160"/>
    </location>
    <ligand>
        <name>[4Fe-4S] cluster</name>
        <dbReference type="ChEBI" id="CHEBI:49883"/>
        <label>2</label>
        <note>4Fe-4S-S-AdoMet</note>
    </ligand>
</feature>
<dbReference type="EMBL" id="JAHHQF010000070">
    <property type="protein sequence ID" value="MBT9282838.1"/>
    <property type="molecule type" value="Genomic_DNA"/>
</dbReference>
<evidence type="ECO:0000256" key="7">
    <source>
        <dbReference type="ARBA" id="ARBA00023014"/>
    </source>
</evidence>
<evidence type="ECO:0000256" key="5">
    <source>
        <dbReference type="ARBA" id="ARBA00022723"/>
    </source>
</evidence>
<comment type="cofactor">
    <cofactor evidence="8">
        <name>[4Fe-4S] cluster</name>
        <dbReference type="ChEBI" id="CHEBI:49883"/>
    </cofactor>
    <text evidence="8">Binds 2 [4Fe-4S] clusters. One cluster is coordinated with 3 cysteines and an exchangeable S-adenosyl-L-methionine.</text>
</comment>
<dbReference type="CDD" id="cd01335">
    <property type="entry name" value="Radical_SAM"/>
    <property type="match status" value="1"/>
</dbReference>
<feature type="binding site" evidence="8">
    <location>
        <position position="157"/>
    </location>
    <ligand>
        <name>[4Fe-4S] cluster</name>
        <dbReference type="ChEBI" id="CHEBI:49883"/>
        <label>2</label>
        <note>4Fe-4S-S-AdoMet</note>
    </ligand>
</feature>
<dbReference type="Gene3D" id="3.40.50.12160">
    <property type="entry name" value="Methylthiotransferase, N-terminal domain"/>
    <property type="match status" value="1"/>
</dbReference>
<dbReference type="Pfam" id="PF00919">
    <property type="entry name" value="UPF0004"/>
    <property type="match status" value="1"/>
</dbReference>
<dbReference type="PROSITE" id="PS50926">
    <property type="entry name" value="TRAM"/>
    <property type="match status" value="1"/>
</dbReference>
<dbReference type="PROSITE" id="PS51918">
    <property type="entry name" value="RADICAL_SAM"/>
    <property type="match status" value="1"/>
</dbReference>
<dbReference type="InterPro" id="IPR006638">
    <property type="entry name" value="Elp3/MiaA/NifB-like_rSAM"/>
</dbReference>
<proteinExistence type="inferred from homology"/>
<evidence type="ECO:0000259" key="9">
    <source>
        <dbReference type="PROSITE" id="PS50926"/>
    </source>
</evidence>
<comment type="similarity">
    <text evidence="8">Belongs to the methylthiotransferase family. RimO subfamily.</text>
</comment>
<comment type="function">
    <text evidence="8">Catalyzes the methylthiolation of an aspartic acid residue of ribosomal protein uS12.</text>
</comment>
<dbReference type="InterPro" id="IPR013848">
    <property type="entry name" value="Methylthiotransferase_N"/>
</dbReference>
<dbReference type="InterPro" id="IPR012340">
    <property type="entry name" value="NA-bd_OB-fold"/>
</dbReference>
<feature type="binding site" evidence="8">
    <location>
        <position position="153"/>
    </location>
    <ligand>
        <name>[4Fe-4S] cluster</name>
        <dbReference type="ChEBI" id="CHEBI:49883"/>
        <label>2</label>
        <note>4Fe-4S-S-AdoMet</note>
    </ligand>
</feature>
<dbReference type="SMART" id="SM00729">
    <property type="entry name" value="Elp3"/>
    <property type="match status" value="1"/>
</dbReference>
<dbReference type="Pfam" id="PF04055">
    <property type="entry name" value="Radical_SAM"/>
    <property type="match status" value="1"/>
</dbReference>
<dbReference type="InterPro" id="IPR020612">
    <property type="entry name" value="Methylthiotransferase_CS"/>
</dbReference>
<evidence type="ECO:0000256" key="2">
    <source>
        <dbReference type="ARBA" id="ARBA00022490"/>
    </source>
</evidence>
<accession>A0A947CY88</accession>
<dbReference type="Proteomes" id="UP000748108">
    <property type="component" value="Unassembled WGS sequence"/>
</dbReference>
<dbReference type="Pfam" id="PF18693">
    <property type="entry name" value="TRAM_2"/>
    <property type="match status" value="1"/>
</dbReference>
<evidence type="ECO:0000256" key="4">
    <source>
        <dbReference type="ARBA" id="ARBA00022691"/>
    </source>
</evidence>
<keyword evidence="12" id="KW-0687">Ribonucleoprotein</keyword>
<feature type="binding site" evidence="8">
    <location>
        <position position="48"/>
    </location>
    <ligand>
        <name>[4Fe-4S] cluster</name>
        <dbReference type="ChEBI" id="CHEBI:49883"/>
        <label>1</label>
    </ligand>
</feature>
<evidence type="ECO:0000259" key="11">
    <source>
        <dbReference type="PROSITE" id="PS51918"/>
    </source>
</evidence>
<feature type="domain" description="TRAM" evidence="9">
    <location>
        <begin position="372"/>
        <end position="439"/>
    </location>
</feature>
<dbReference type="NCBIfam" id="TIGR01125">
    <property type="entry name" value="30S ribosomal protein S12 methylthiotransferase RimO"/>
    <property type="match status" value="1"/>
</dbReference>
<dbReference type="InterPro" id="IPR005840">
    <property type="entry name" value="Ribosomal_uS12_MeSTrfase_RimO"/>
</dbReference>
<keyword evidence="2 8" id="KW-0963">Cytoplasm</keyword>
<protein>
    <recommendedName>
        <fullName evidence="8">Ribosomal protein uS12 methylthiotransferase RimO</fullName>
        <shortName evidence="8">uS12 MTTase</shortName>
        <shortName evidence="8">uS12 methylthiotransferase</shortName>
        <ecNumber evidence="8">2.8.4.4</ecNumber>
    </recommendedName>
    <alternativeName>
        <fullName evidence="8">Ribosomal protein uS12 (aspartate-C(3))-methylthiotransferase</fullName>
    </alternativeName>
    <alternativeName>
        <fullName evidence="8">Ribosome maturation factor RimO</fullName>
    </alternativeName>
</protein>
<organism evidence="12 13">
    <name type="scientific">Hydrogenibacillus schlegelii</name>
    <name type="common">Bacillus schlegelii</name>
    <dbReference type="NCBI Taxonomy" id="1484"/>
    <lineage>
        <taxon>Bacteria</taxon>
        <taxon>Bacillati</taxon>
        <taxon>Bacillota</taxon>
        <taxon>Bacilli</taxon>
        <taxon>Bacillales</taxon>
        <taxon>Bacillales Family X. Incertae Sedis</taxon>
        <taxon>Hydrogenibacillus</taxon>
    </lineage>
</organism>
<dbReference type="PANTHER" id="PTHR43837">
    <property type="entry name" value="RIBOSOMAL PROTEIN S12 METHYLTHIOTRANSFERASE RIMO"/>
    <property type="match status" value="1"/>
</dbReference>
<comment type="caution">
    <text evidence="12">The sequence shown here is derived from an EMBL/GenBank/DDBJ whole genome shotgun (WGS) entry which is preliminary data.</text>
</comment>
<keyword evidence="5 8" id="KW-0479">Metal-binding</keyword>
<sequence length="454" mass="49957">MREKVAIVTLGCEKNRIDSEIMADLLERRGYVLVDDVREATVAVVNTCGFIDLAKEESIQTILEAAELKRDRLKSLIVTGCLVQRYQEVLLEEMPEIDGLVGTGDFDRIVEAVEAALAGKRPVLVGHPAISYEALSRRVTPGPSAYVKIAEGCNHRCTFCAIPLMRGRLRSRSIPSIVREVEALVARGVKEVSLIAQDLSSYGLDTERRFMLPALLRALDRIEGLEWVRLHYVYPGALTEALLRAMAESRTVVPYLDMPLQHSVDRLLRAMKRPHGGADVRRLIERVRAVLPDVAIRSSFIVGFPGETEDDFEALLRFLSDVELDRVGVFTYSPEDGTPAAAYPDPVPDAVKEARALRLIEHQRPITQKKNAARIGRIVPVLIERLDAEAGVAYGRTPYDAPEVDGEISVSGYAGPTGVIVPVRVTHAFDYDLAGVYVPEATGDRSPADRAVGG</sequence>
<dbReference type="InterPro" id="IPR023404">
    <property type="entry name" value="rSAM_horseshoe"/>
</dbReference>
<evidence type="ECO:0000313" key="12">
    <source>
        <dbReference type="EMBL" id="MBT9282838.1"/>
    </source>
</evidence>
<evidence type="ECO:0000256" key="6">
    <source>
        <dbReference type="ARBA" id="ARBA00023004"/>
    </source>
</evidence>
<evidence type="ECO:0000259" key="10">
    <source>
        <dbReference type="PROSITE" id="PS51449"/>
    </source>
</evidence>
<dbReference type="GO" id="GO:0035599">
    <property type="term" value="F:aspartic acid methylthiotransferase activity"/>
    <property type="evidence" value="ECO:0007669"/>
    <property type="project" value="TreeGrafter"/>
</dbReference>
<keyword evidence="12" id="KW-0689">Ribosomal protein</keyword>
<gene>
    <name evidence="8 12" type="primary">rimO</name>
    <name evidence="12" type="ORF">KM312_09395</name>
</gene>